<gene>
    <name evidence="1" type="ORF">TCMB3V08_LOCUS7997</name>
</gene>
<evidence type="ECO:0000313" key="1">
    <source>
        <dbReference type="EMBL" id="CAD7575404.1"/>
    </source>
</evidence>
<reference evidence="1" key="1">
    <citation type="submission" date="2020-11" db="EMBL/GenBank/DDBJ databases">
        <authorList>
            <person name="Tran Van P."/>
        </authorList>
    </citation>
    <scope>NUCLEOTIDE SEQUENCE</scope>
</reference>
<organism evidence="1">
    <name type="scientific">Timema californicum</name>
    <name type="common">California timema</name>
    <name type="synonym">Walking stick</name>
    <dbReference type="NCBI Taxonomy" id="61474"/>
    <lineage>
        <taxon>Eukaryota</taxon>
        <taxon>Metazoa</taxon>
        <taxon>Ecdysozoa</taxon>
        <taxon>Arthropoda</taxon>
        <taxon>Hexapoda</taxon>
        <taxon>Insecta</taxon>
        <taxon>Pterygota</taxon>
        <taxon>Neoptera</taxon>
        <taxon>Polyneoptera</taxon>
        <taxon>Phasmatodea</taxon>
        <taxon>Timematodea</taxon>
        <taxon>Timematoidea</taxon>
        <taxon>Timematidae</taxon>
        <taxon>Timema</taxon>
    </lineage>
</organism>
<dbReference type="AlphaFoldDB" id="A0A7R9J9Z5"/>
<proteinExistence type="predicted"/>
<protein>
    <submittedName>
        <fullName evidence="1">(California timema) hypothetical protein</fullName>
    </submittedName>
</protein>
<name>A0A7R9J9Z5_TIMCA</name>
<accession>A0A7R9J9Z5</accession>
<dbReference type="EMBL" id="OE183179">
    <property type="protein sequence ID" value="CAD7575404.1"/>
    <property type="molecule type" value="Genomic_DNA"/>
</dbReference>
<sequence length="121" mass="13111">MVRQIPVTGDPGEPLFLTPLIEAGNINEAKKASRVGVLEGAERIESYSGYITVNKSFLSTRTYFSGSSQQKHYSTQVSLMARLQPNASACRTRNDVILSVYSSPMASLVLLVNSKLTADGL</sequence>